<dbReference type="CDD" id="cd00198">
    <property type="entry name" value="vWFA"/>
    <property type="match status" value="1"/>
</dbReference>
<dbReference type="Pfam" id="PF13519">
    <property type="entry name" value="VWA_2"/>
    <property type="match status" value="1"/>
</dbReference>
<protein>
    <submittedName>
        <fullName evidence="2">VWA domain-containing protein</fullName>
    </submittedName>
</protein>
<dbReference type="Gene3D" id="3.40.50.410">
    <property type="entry name" value="von Willebrand factor, type A domain"/>
    <property type="match status" value="1"/>
</dbReference>
<evidence type="ECO:0000313" key="2">
    <source>
        <dbReference type="EMBL" id="UYV95771.1"/>
    </source>
</evidence>
<dbReference type="SMART" id="SM00327">
    <property type="entry name" value="VWA"/>
    <property type="match status" value="1"/>
</dbReference>
<dbReference type="InterPro" id="IPR036465">
    <property type="entry name" value="vWFA_dom_sf"/>
</dbReference>
<evidence type="ECO:0000259" key="1">
    <source>
        <dbReference type="PROSITE" id="PS50234"/>
    </source>
</evidence>
<feature type="domain" description="VWFA" evidence="1">
    <location>
        <begin position="57"/>
        <end position="247"/>
    </location>
</feature>
<name>A0AAX3ECW5_PAEUR</name>
<organism evidence="2 3">
    <name type="scientific">Paenarthrobacter ureafaciens</name>
    <dbReference type="NCBI Taxonomy" id="37931"/>
    <lineage>
        <taxon>Bacteria</taxon>
        <taxon>Bacillati</taxon>
        <taxon>Actinomycetota</taxon>
        <taxon>Actinomycetes</taxon>
        <taxon>Micrococcales</taxon>
        <taxon>Micrococcaceae</taxon>
        <taxon>Paenarthrobacter</taxon>
    </lineage>
</organism>
<sequence length="297" mass="31391">MLLVLAFGTWLTLYGKQPKQEVRSTITRTAAVVLLLLAALRPGWAGAGGTTAAADLDVFILVDTSTSMSAEDYHGSETRLAGAKQDVASIAKELAGARFCLITFDNQATVRMPLSRDTTALQTAMATLQPQAPRFAAGSSITSAGRLLKDRLAAAQMQQPGRPALVFYAGDGENTSATPPERLPVDATGINGGAVLGYGTAQGRRMKDVDGVSRLDEGALRNIAAQLNLPYAHRSGDEGTAELLTKAEPGALAGTTEDGPGRAELYWLMAFGAFLLLLHELMRHAVSLRSLRPGRTQ</sequence>
<dbReference type="AlphaFoldDB" id="A0AAX3ECW5"/>
<dbReference type="Proteomes" id="UP001163293">
    <property type="component" value="Chromosome"/>
</dbReference>
<keyword evidence="3" id="KW-1185">Reference proteome</keyword>
<dbReference type="InterPro" id="IPR002035">
    <property type="entry name" value="VWF_A"/>
</dbReference>
<dbReference type="SUPFAM" id="SSF53300">
    <property type="entry name" value="vWA-like"/>
    <property type="match status" value="1"/>
</dbReference>
<dbReference type="EMBL" id="CP101185">
    <property type="protein sequence ID" value="UYV95771.1"/>
    <property type="molecule type" value="Genomic_DNA"/>
</dbReference>
<proteinExistence type="predicted"/>
<reference evidence="2" key="1">
    <citation type="submission" date="2022-07" db="EMBL/GenBank/DDBJ databases">
        <authorList>
            <person name="Wu T."/>
        </authorList>
    </citation>
    <scope>NUCLEOTIDE SEQUENCE</scope>
    <source>
        <strain evidence="2">SD-1</strain>
    </source>
</reference>
<evidence type="ECO:0000313" key="3">
    <source>
        <dbReference type="Proteomes" id="UP001163293"/>
    </source>
</evidence>
<gene>
    <name evidence="2" type="ORF">NL394_11705</name>
</gene>
<accession>A0AAX3ECW5</accession>
<dbReference type="RefSeq" id="WP_264398633.1">
    <property type="nucleotide sequence ID" value="NZ_CP101180.1"/>
</dbReference>
<dbReference type="PROSITE" id="PS50234">
    <property type="entry name" value="VWFA"/>
    <property type="match status" value="1"/>
</dbReference>